<dbReference type="Proteomes" id="UP000183317">
    <property type="component" value="Unassembled WGS sequence"/>
</dbReference>
<organism evidence="1 2">
    <name type="scientific">Candidatus Daviesbacteria bacterium RIFCSPLOWO2_02_FULL_36_8</name>
    <dbReference type="NCBI Taxonomy" id="1797793"/>
    <lineage>
        <taxon>Bacteria</taxon>
        <taxon>Candidatus Daviesiibacteriota</taxon>
    </lineage>
</organism>
<reference evidence="1 2" key="1">
    <citation type="journal article" date="2016" name="Nat. Commun.">
        <title>Thousands of microbial genomes shed light on interconnected biogeochemical processes in an aquifer system.</title>
        <authorList>
            <person name="Anantharaman K."/>
            <person name="Brown C.T."/>
            <person name="Hug L.A."/>
            <person name="Sharon I."/>
            <person name="Castelle C.J."/>
            <person name="Probst A.J."/>
            <person name="Thomas B.C."/>
            <person name="Singh A."/>
            <person name="Wilkins M.J."/>
            <person name="Karaoz U."/>
            <person name="Brodie E.L."/>
            <person name="Williams K.H."/>
            <person name="Hubbard S.S."/>
            <person name="Banfield J.F."/>
        </authorList>
    </citation>
    <scope>NUCLEOTIDE SEQUENCE [LARGE SCALE GENOMIC DNA]</scope>
</reference>
<dbReference type="EMBL" id="MFDU01000041">
    <property type="protein sequence ID" value="OGE64141.1"/>
    <property type="molecule type" value="Genomic_DNA"/>
</dbReference>
<name>A0A1F5MFK1_9BACT</name>
<evidence type="ECO:0000313" key="2">
    <source>
        <dbReference type="Proteomes" id="UP000183317"/>
    </source>
</evidence>
<sequence length="157" mass="17881">MPALEIARRWTGLETVEKVVALEDGIYELSEIVPIHRPHHFHKTEGAPAIDNTFIDIPSSRDIFENDCIDWRSLMIVRLPLQGQIGAGIEAIFYLNGTREEGTRYRFHAQSFTSKSPDARTRLLRTIGPNINHTFIDGPSQRLILDLLQHRVSPLTN</sequence>
<gene>
    <name evidence="1" type="ORF">A3J13_00420</name>
</gene>
<dbReference type="AlphaFoldDB" id="A0A1F5MFK1"/>
<protein>
    <submittedName>
        <fullName evidence="1">Uncharacterized protein</fullName>
    </submittedName>
</protein>
<proteinExistence type="predicted"/>
<comment type="caution">
    <text evidence="1">The sequence shown here is derived from an EMBL/GenBank/DDBJ whole genome shotgun (WGS) entry which is preliminary data.</text>
</comment>
<accession>A0A1F5MFK1</accession>
<evidence type="ECO:0000313" key="1">
    <source>
        <dbReference type="EMBL" id="OGE64141.1"/>
    </source>
</evidence>